<feature type="compositionally biased region" description="Basic and acidic residues" evidence="9">
    <location>
        <begin position="137"/>
        <end position="147"/>
    </location>
</feature>
<dbReference type="SUPFAM" id="SSF47005">
    <property type="entry name" value="Peripheral subunit-binding domain of 2-oxo acid dehydrogenase complex"/>
    <property type="match status" value="1"/>
</dbReference>
<dbReference type="PANTHER" id="PTHR23151:SF90">
    <property type="entry name" value="DIHYDROLIPOYLLYSINE-RESIDUE ACETYLTRANSFERASE COMPONENT OF PYRUVATE DEHYDROGENASE COMPLEX, MITOCHONDRIAL-RELATED"/>
    <property type="match status" value="1"/>
</dbReference>
<dbReference type="Pfam" id="PF00198">
    <property type="entry name" value="2-oxoacid_dh"/>
    <property type="match status" value="1"/>
</dbReference>
<dbReference type="Gene3D" id="2.40.50.100">
    <property type="match status" value="1"/>
</dbReference>
<dbReference type="InterPro" id="IPR000089">
    <property type="entry name" value="Biotin_lipoyl"/>
</dbReference>
<evidence type="ECO:0000256" key="7">
    <source>
        <dbReference type="ARBA" id="ARBA00061729"/>
    </source>
</evidence>
<keyword evidence="2 8" id="KW-0808">Transferase</keyword>
<gene>
    <name evidence="12" type="ORF">TT172_LOCUS6420</name>
</gene>
<evidence type="ECO:0000256" key="2">
    <source>
        <dbReference type="ARBA" id="ARBA00022679"/>
    </source>
</evidence>
<evidence type="ECO:0000313" key="12">
    <source>
        <dbReference type="EMBL" id="SPQ24001.1"/>
    </source>
</evidence>
<evidence type="ECO:0000256" key="9">
    <source>
        <dbReference type="SAM" id="MobiDB-lite"/>
    </source>
</evidence>
<dbReference type="InterPro" id="IPR036625">
    <property type="entry name" value="E3-bd_dom_sf"/>
</dbReference>
<name>A0A3S4AVJ6_9PEZI</name>
<feature type="domain" description="Lipoyl-binding" evidence="10">
    <location>
        <begin position="34"/>
        <end position="110"/>
    </location>
</feature>
<comment type="similarity">
    <text evidence="1 8">Belongs to the 2-oxoacid dehydrogenase family.</text>
</comment>
<dbReference type="InterPro" id="IPR011053">
    <property type="entry name" value="Single_hybrid_motif"/>
</dbReference>
<proteinExistence type="inferred from homology"/>
<protein>
    <recommendedName>
        <fullName evidence="8">Acetyltransferase component of pyruvate dehydrogenase complex</fullName>
        <ecNumber evidence="8">2.3.1.12</ecNumber>
    </recommendedName>
</protein>
<dbReference type="SUPFAM" id="SSF52777">
    <property type="entry name" value="CoA-dependent acyltransferases"/>
    <property type="match status" value="1"/>
</dbReference>
<dbReference type="Gene3D" id="4.10.320.10">
    <property type="entry name" value="E3-binding domain"/>
    <property type="match status" value="1"/>
</dbReference>
<dbReference type="GO" id="GO:0045254">
    <property type="term" value="C:pyruvate dehydrogenase complex"/>
    <property type="evidence" value="ECO:0007669"/>
    <property type="project" value="UniProtKB-UniRule"/>
</dbReference>
<reference evidence="12 13" key="1">
    <citation type="submission" date="2018-04" db="EMBL/GenBank/DDBJ databases">
        <authorList>
            <person name="Huttner S."/>
            <person name="Dainat J."/>
        </authorList>
    </citation>
    <scope>NUCLEOTIDE SEQUENCE [LARGE SCALE GENOMIC DNA]</scope>
</reference>
<dbReference type="Proteomes" id="UP000289323">
    <property type="component" value="Unassembled WGS sequence"/>
</dbReference>
<accession>A0A3S4AVJ6</accession>
<dbReference type="FunFam" id="2.40.50.100:FF:000010">
    <property type="entry name" value="Acetyltransferase component of pyruvate dehydrogenase complex"/>
    <property type="match status" value="1"/>
</dbReference>
<comment type="cofactor">
    <cofactor evidence="8">
        <name>(R)-lipoate</name>
        <dbReference type="ChEBI" id="CHEBI:83088"/>
    </cofactor>
    <text evidence="8">Binds 1 lipoyl cofactor covalently.</text>
</comment>
<dbReference type="GO" id="GO:0005739">
    <property type="term" value="C:mitochondrion"/>
    <property type="evidence" value="ECO:0007669"/>
    <property type="project" value="UniProtKB-SubCell"/>
</dbReference>
<dbReference type="PROSITE" id="PS51826">
    <property type="entry name" value="PSBD"/>
    <property type="match status" value="1"/>
</dbReference>
<evidence type="ECO:0000256" key="5">
    <source>
        <dbReference type="ARBA" id="ARBA00023315"/>
    </source>
</evidence>
<dbReference type="InterPro" id="IPR001078">
    <property type="entry name" value="2-oxoacid_DH_actylTfrase"/>
</dbReference>
<dbReference type="FunFam" id="3.30.559.10:FF:000003">
    <property type="entry name" value="Acetyltransferase component of pyruvate dehydrogenase complex"/>
    <property type="match status" value="1"/>
</dbReference>
<comment type="subunit">
    <text evidence="7">Eukaryotic pyruvate dehydrogenase (PDH) complexes are organized as a core consisting of the oligomeric dihydrolipoamide acetyl-transferase (E2), around which are arranged multiple copies of pyruvate dehydrogenase (E1), dihydrolipoamide dehydrogenase (E3) and protein X (E3BP) bound by non-covalent bonds. The Chaetomium thermophilum PDH complex contains 60 E2 units, 12 E3BP units, about 20 E1 units, and 12 or more E3 units. The units are organized in 1 E2 60-mer, 4 E3BP trimers, about 20 E1 tetramers, and a maximum of 12 E3 dimers. The E3BP trimers are bound inside the icosahedral core with tetrahedral symmetry.</text>
</comment>
<dbReference type="NCBIfam" id="TIGR01349">
    <property type="entry name" value="PDHac_trf_mito"/>
    <property type="match status" value="1"/>
</dbReference>
<evidence type="ECO:0000259" key="10">
    <source>
        <dbReference type="PROSITE" id="PS50968"/>
    </source>
</evidence>
<dbReference type="GO" id="GO:0004742">
    <property type="term" value="F:dihydrolipoyllysine-residue acetyltransferase activity"/>
    <property type="evidence" value="ECO:0007669"/>
    <property type="project" value="UniProtKB-UniRule"/>
</dbReference>
<comment type="subcellular location">
    <subcellularLocation>
        <location evidence="8">Mitochondrion</location>
    </subcellularLocation>
</comment>
<dbReference type="AlphaFoldDB" id="A0A3S4AVJ6"/>
<keyword evidence="3 8" id="KW-0450">Lipoyl</keyword>
<sequence length="438" mass="46561">MLVPVIRRQALQHARLARVAIPSLTRWYASYPPHTIVKMPALSPTMTSGNIGAWQKKPGDSISPGEVLVEIETDKAQMDFEFQEEGVLAKILKETGEKDVAVGNPIAVLVEEGTDVSAFESFSLEDAGGDAAAPAPPKEEKPKSELETALDREPNISAAAKRLAIEKGVSLKGLKGTGPGGKITEEDVKKASAAPAAGAAAVSGALYEDIPLSNMRKTIASRLKESVAENPHYYVSSSLSVSKLLKLRQALNSSAEGRYKLSINDFLIKAVAVACKKVPAVNSSWRDGVIRQFNTVDVSVAVATPNGLITPIVKGVEGKGLESISSAVKELAKKARDNKLKPEEYQGGTISISNMGMNPAVERFSAVINPPQAAILAVGSTKKVAVPVENEDGTEGVAWDDQIVVTASFDHKVVDGAVGAEWMRELKKVVENPLELLL</sequence>
<dbReference type="Pfam" id="PF00364">
    <property type="entry name" value="Biotin_lipoyl"/>
    <property type="match status" value="1"/>
</dbReference>
<keyword evidence="5 8" id="KW-0012">Acyltransferase</keyword>
<evidence type="ECO:0000256" key="8">
    <source>
        <dbReference type="RuleBase" id="RU361137"/>
    </source>
</evidence>
<organism evidence="12 13">
    <name type="scientific">Thermothielavioides terrestris</name>
    <dbReference type="NCBI Taxonomy" id="2587410"/>
    <lineage>
        <taxon>Eukaryota</taxon>
        <taxon>Fungi</taxon>
        <taxon>Dikarya</taxon>
        <taxon>Ascomycota</taxon>
        <taxon>Pezizomycotina</taxon>
        <taxon>Sordariomycetes</taxon>
        <taxon>Sordariomycetidae</taxon>
        <taxon>Sordariales</taxon>
        <taxon>Chaetomiaceae</taxon>
        <taxon>Thermothielavioides</taxon>
    </lineage>
</organism>
<dbReference type="PROSITE" id="PS50968">
    <property type="entry name" value="BIOTINYL_LIPOYL"/>
    <property type="match status" value="1"/>
</dbReference>
<dbReference type="Pfam" id="PF02817">
    <property type="entry name" value="E3_binding"/>
    <property type="match status" value="1"/>
</dbReference>
<comment type="catalytic activity">
    <reaction evidence="8">
        <text>N(6)-[(R)-dihydrolipoyl]-L-lysyl-[protein] + acetyl-CoA = N(6)-[(R)-S(8)-acetyldihydrolipoyl]-L-lysyl-[protein] + CoA</text>
        <dbReference type="Rhea" id="RHEA:17017"/>
        <dbReference type="Rhea" id="RHEA-COMP:10475"/>
        <dbReference type="Rhea" id="RHEA-COMP:10478"/>
        <dbReference type="ChEBI" id="CHEBI:57287"/>
        <dbReference type="ChEBI" id="CHEBI:57288"/>
        <dbReference type="ChEBI" id="CHEBI:83100"/>
        <dbReference type="ChEBI" id="CHEBI:83111"/>
        <dbReference type="EC" id="2.3.1.12"/>
    </reaction>
</comment>
<feature type="region of interest" description="Disordered" evidence="9">
    <location>
        <begin position="127"/>
        <end position="147"/>
    </location>
</feature>
<dbReference type="GO" id="GO:0006086">
    <property type="term" value="P:pyruvate decarboxylation to acetyl-CoA"/>
    <property type="evidence" value="ECO:0007669"/>
    <property type="project" value="InterPro"/>
</dbReference>
<evidence type="ECO:0000256" key="4">
    <source>
        <dbReference type="ARBA" id="ARBA00022946"/>
    </source>
</evidence>
<dbReference type="InterPro" id="IPR023213">
    <property type="entry name" value="CAT-like_dom_sf"/>
</dbReference>
<feature type="domain" description="Peripheral subunit-binding (PSBD)" evidence="11">
    <location>
        <begin position="155"/>
        <end position="192"/>
    </location>
</feature>
<keyword evidence="6" id="KW-0670">Pyruvate</keyword>
<dbReference type="InterPro" id="IPR003016">
    <property type="entry name" value="2-oxoA_DH_lipoyl-BS"/>
</dbReference>
<dbReference type="PANTHER" id="PTHR23151">
    <property type="entry name" value="DIHYDROLIPOAMIDE ACETYL/SUCCINYL-TRANSFERASE-RELATED"/>
    <property type="match status" value="1"/>
</dbReference>
<comment type="function">
    <text evidence="8">The pyruvate dehydrogenase complex catalyzes the overall conversion of pyruvate to acetyl-CoA and CO(2).</text>
</comment>
<evidence type="ECO:0000256" key="3">
    <source>
        <dbReference type="ARBA" id="ARBA00022823"/>
    </source>
</evidence>
<dbReference type="CDD" id="cd06849">
    <property type="entry name" value="lipoyl_domain"/>
    <property type="match status" value="1"/>
</dbReference>
<dbReference type="InterPro" id="IPR006257">
    <property type="entry name" value="LAT1"/>
</dbReference>
<dbReference type="PROSITE" id="PS00189">
    <property type="entry name" value="LIPOYL"/>
    <property type="match status" value="1"/>
</dbReference>
<evidence type="ECO:0000259" key="11">
    <source>
        <dbReference type="PROSITE" id="PS51826"/>
    </source>
</evidence>
<dbReference type="EC" id="2.3.1.12" evidence="8"/>
<dbReference type="EMBL" id="OUUZ01000011">
    <property type="protein sequence ID" value="SPQ24001.1"/>
    <property type="molecule type" value="Genomic_DNA"/>
</dbReference>
<dbReference type="InterPro" id="IPR045257">
    <property type="entry name" value="E2/Pdx1"/>
</dbReference>
<keyword evidence="4" id="KW-0809">Transit peptide</keyword>
<dbReference type="Gene3D" id="3.30.559.10">
    <property type="entry name" value="Chloramphenicol acetyltransferase-like domain"/>
    <property type="match status" value="1"/>
</dbReference>
<dbReference type="InterPro" id="IPR004167">
    <property type="entry name" value="PSBD"/>
</dbReference>
<evidence type="ECO:0000256" key="6">
    <source>
        <dbReference type="ARBA" id="ARBA00023317"/>
    </source>
</evidence>
<evidence type="ECO:0000256" key="1">
    <source>
        <dbReference type="ARBA" id="ARBA00007317"/>
    </source>
</evidence>
<evidence type="ECO:0000313" key="13">
    <source>
        <dbReference type="Proteomes" id="UP000289323"/>
    </source>
</evidence>
<dbReference type="SUPFAM" id="SSF51230">
    <property type="entry name" value="Single hybrid motif"/>
    <property type="match status" value="1"/>
</dbReference>